<dbReference type="AlphaFoldDB" id="B4LQL5"/>
<dbReference type="OrthoDB" id="7998500at2759"/>
<dbReference type="Proteomes" id="UP000008792">
    <property type="component" value="Unassembled WGS sequence"/>
</dbReference>
<dbReference type="PhylomeDB" id="B4LQL5"/>
<dbReference type="EMBL" id="CH940649">
    <property type="protein sequence ID" value="EDW64472.1"/>
    <property type="molecule type" value="Genomic_DNA"/>
</dbReference>
<protein>
    <submittedName>
        <fullName evidence="1">Uncharacterized protein</fullName>
    </submittedName>
</protein>
<dbReference type="InterPro" id="IPR041966">
    <property type="entry name" value="LOTUS-like"/>
</dbReference>
<dbReference type="InParanoid" id="B4LQL5"/>
<gene>
    <name evidence="1" type="primary">Dvir\GJ22391</name>
    <name evidence="1" type="ORF">Dvir_GJ22391</name>
</gene>
<dbReference type="HOGENOM" id="CLU_2388512_0_0_1"/>
<reference evidence="1 2" key="1">
    <citation type="journal article" date="2007" name="Nature">
        <title>Evolution of genes and genomes on the Drosophila phylogeny.</title>
        <authorList>
            <consortium name="Drosophila 12 Genomes Consortium"/>
            <person name="Clark A.G."/>
            <person name="Eisen M.B."/>
            <person name="Smith D.R."/>
            <person name="Bergman C.M."/>
            <person name="Oliver B."/>
            <person name="Markow T.A."/>
            <person name="Kaufman T.C."/>
            <person name="Kellis M."/>
            <person name="Gelbart W."/>
            <person name="Iyer V.N."/>
            <person name="Pollard D.A."/>
            <person name="Sackton T.B."/>
            <person name="Larracuente A.M."/>
            <person name="Singh N.D."/>
            <person name="Abad J.P."/>
            <person name="Abt D.N."/>
            <person name="Adryan B."/>
            <person name="Aguade M."/>
            <person name="Akashi H."/>
            <person name="Anderson W.W."/>
            <person name="Aquadro C.F."/>
            <person name="Ardell D.H."/>
            <person name="Arguello R."/>
            <person name="Artieri C.G."/>
            <person name="Barbash D.A."/>
            <person name="Barker D."/>
            <person name="Barsanti P."/>
            <person name="Batterham P."/>
            <person name="Batzoglou S."/>
            <person name="Begun D."/>
            <person name="Bhutkar A."/>
            <person name="Blanco E."/>
            <person name="Bosak S.A."/>
            <person name="Bradley R.K."/>
            <person name="Brand A.D."/>
            <person name="Brent M.R."/>
            <person name="Brooks A.N."/>
            <person name="Brown R.H."/>
            <person name="Butlin R.K."/>
            <person name="Caggese C."/>
            <person name="Calvi B.R."/>
            <person name="Bernardo de Carvalho A."/>
            <person name="Caspi A."/>
            <person name="Castrezana S."/>
            <person name="Celniker S.E."/>
            <person name="Chang J.L."/>
            <person name="Chapple C."/>
            <person name="Chatterji S."/>
            <person name="Chinwalla A."/>
            <person name="Civetta A."/>
            <person name="Clifton S.W."/>
            <person name="Comeron J.M."/>
            <person name="Costello J.C."/>
            <person name="Coyne J.A."/>
            <person name="Daub J."/>
            <person name="David R.G."/>
            <person name="Delcher A.L."/>
            <person name="Delehaunty K."/>
            <person name="Do C.B."/>
            <person name="Ebling H."/>
            <person name="Edwards K."/>
            <person name="Eickbush T."/>
            <person name="Evans J.D."/>
            <person name="Filipski A."/>
            <person name="Findeiss S."/>
            <person name="Freyhult E."/>
            <person name="Fulton L."/>
            <person name="Fulton R."/>
            <person name="Garcia A.C."/>
            <person name="Gardiner A."/>
            <person name="Garfield D.A."/>
            <person name="Garvin B.E."/>
            <person name="Gibson G."/>
            <person name="Gilbert D."/>
            <person name="Gnerre S."/>
            <person name="Godfrey J."/>
            <person name="Good R."/>
            <person name="Gotea V."/>
            <person name="Gravely B."/>
            <person name="Greenberg A.J."/>
            <person name="Griffiths-Jones S."/>
            <person name="Gross S."/>
            <person name="Guigo R."/>
            <person name="Gustafson E.A."/>
            <person name="Haerty W."/>
            <person name="Hahn M.W."/>
            <person name="Halligan D.L."/>
            <person name="Halpern A.L."/>
            <person name="Halter G.M."/>
            <person name="Han M.V."/>
            <person name="Heger A."/>
            <person name="Hillier L."/>
            <person name="Hinrichs A.S."/>
            <person name="Holmes I."/>
            <person name="Hoskins R.A."/>
            <person name="Hubisz M.J."/>
            <person name="Hultmark D."/>
            <person name="Huntley M.A."/>
            <person name="Jaffe D.B."/>
            <person name="Jagadeeshan S."/>
            <person name="Jeck W.R."/>
            <person name="Johnson J."/>
            <person name="Jones C.D."/>
            <person name="Jordan W.C."/>
            <person name="Karpen G.H."/>
            <person name="Kataoka E."/>
            <person name="Keightley P.D."/>
            <person name="Kheradpour P."/>
            <person name="Kirkness E.F."/>
            <person name="Koerich L.B."/>
            <person name="Kristiansen K."/>
            <person name="Kudrna D."/>
            <person name="Kulathinal R.J."/>
            <person name="Kumar S."/>
            <person name="Kwok R."/>
            <person name="Lander E."/>
            <person name="Langley C.H."/>
            <person name="Lapoint R."/>
            <person name="Lazzaro B.P."/>
            <person name="Lee S.J."/>
            <person name="Levesque L."/>
            <person name="Li R."/>
            <person name="Lin C.F."/>
            <person name="Lin M.F."/>
            <person name="Lindblad-Toh K."/>
            <person name="Llopart A."/>
            <person name="Long M."/>
            <person name="Low L."/>
            <person name="Lozovsky E."/>
            <person name="Lu J."/>
            <person name="Luo M."/>
            <person name="Machado C.A."/>
            <person name="Makalowski W."/>
            <person name="Marzo M."/>
            <person name="Matsuda M."/>
            <person name="Matzkin L."/>
            <person name="McAllister B."/>
            <person name="McBride C.S."/>
            <person name="McKernan B."/>
            <person name="McKernan K."/>
            <person name="Mendez-Lago M."/>
            <person name="Minx P."/>
            <person name="Mollenhauer M.U."/>
            <person name="Montooth K."/>
            <person name="Mount S.M."/>
            <person name="Mu X."/>
            <person name="Myers E."/>
            <person name="Negre B."/>
            <person name="Newfeld S."/>
            <person name="Nielsen R."/>
            <person name="Noor M.A."/>
            <person name="O'Grady P."/>
            <person name="Pachter L."/>
            <person name="Papaceit M."/>
            <person name="Parisi M.J."/>
            <person name="Parisi M."/>
            <person name="Parts L."/>
            <person name="Pedersen J.S."/>
            <person name="Pesole G."/>
            <person name="Phillippy A.M."/>
            <person name="Ponting C.P."/>
            <person name="Pop M."/>
            <person name="Porcelli D."/>
            <person name="Powell J.R."/>
            <person name="Prohaska S."/>
            <person name="Pruitt K."/>
            <person name="Puig M."/>
            <person name="Quesneville H."/>
            <person name="Ram K.R."/>
            <person name="Rand D."/>
            <person name="Rasmussen M.D."/>
            <person name="Reed L.K."/>
            <person name="Reenan R."/>
            <person name="Reily A."/>
            <person name="Remington K.A."/>
            <person name="Rieger T.T."/>
            <person name="Ritchie M.G."/>
            <person name="Robin C."/>
            <person name="Rogers Y.H."/>
            <person name="Rohde C."/>
            <person name="Rozas J."/>
            <person name="Rubenfield M.J."/>
            <person name="Ruiz A."/>
            <person name="Russo S."/>
            <person name="Salzberg S.L."/>
            <person name="Sanchez-Gracia A."/>
            <person name="Saranga D.J."/>
            <person name="Sato H."/>
            <person name="Schaeffer S.W."/>
            <person name="Schatz M.C."/>
            <person name="Schlenke T."/>
            <person name="Schwartz R."/>
            <person name="Segarra C."/>
            <person name="Singh R.S."/>
            <person name="Sirot L."/>
            <person name="Sirota M."/>
            <person name="Sisneros N.B."/>
            <person name="Smith C.D."/>
            <person name="Smith T.F."/>
            <person name="Spieth J."/>
            <person name="Stage D.E."/>
            <person name="Stark A."/>
            <person name="Stephan W."/>
            <person name="Strausberg R.L."/>
            <person name="Strempel S."/>
            <person name="Sturgill D."/>
            <person name="Sutton G."/>
            <person name="Sutton G.G."/>
            <person name="Tao W."/>
            <person name="Teichmann S."/>
            <person name="Tobari Y.N."/>
            <person name="Tomimura Y."/>
            <person name="Tsolas J.M."/>
            <person name="Valente V.L."/>
            <person name="Venter E."/>
            <person name="Venter J.C."/>
            <person name="Vicario S."/>
            <person name="Vieira F.G."/>
            <person name="Vilella A.J."/>
            <person name="Villasante A."/>
            <person name="Walenz B."/>
            <person name="Wang J."/>
            <person name="Wasserman M."/>
            <person name="Watts T."/>
            <person name="Wilson D."/>
            <person name="Wilson R.K."/>
            <person name="Wing R.A."/>
            <person name="Wolfner M.F."/>
            <person name="Wong A."/>
            <person name="Wong G.K."/>
            <person name="Wu C.I."/>
            <person name="Wu G."/>
            <person name="Yamamoto D."/>
            <person name="Yang H.P."/>
            <person name="Yang S.P."/>
            <person name="Yorke J.A."/>
            <person name="Yoshida K."/>
            <person name="Zdobnov E."/>
            <person name="Zhang P."/>
            <person name="Zhang Y."/>
            <person name="Zimin A.V."/>
            <person name="Baldwin J."/>
            <person name="Abdouelleil A."/>
            <person name="Abdulkadir J."/>
            <person name="Abebe A."/>
            <person name="Abera B."/>
            <person name="Abreu J."/>
            <person name="Acer S.C."/>
            <person name="Aftuck L."/>
            <person name="Alexander A."/>
            <person name="An P."/>
            <person name="Anderson E."/>
            <person name="Anderson S."/>
            <person name="Arachi H."/>
            <person name="Azer M."/>
            <person name="Bachantsang P."/>
            <person name="Barry A."/>
            <person name="Bayul T."/>
            <person name="Berlin A."/>
            <person name="Bessette D."/>
            <person name="Bloom T."/>
            <person name="Blye J."/>
            <person name="Boguslavskiy L."/>
            <person name="Bonnet C."/>
            <person name="Boukhgalter B."/>
            <person name="Bourzgui I."/>
            <person name="Brown A."/>
            <person name="Cahill P."/>
            <person name="Channer S."/>
            <person name="Cheshatsang Y."/>
            <person name="Chuda L."/>
            <person name="Citroen M."/>
            <person name="Collymore A."/>
            <person name="Cooke P."/>
            <person name="Costello M."/>
            <person name="D'Aco K."/>
            <person name="Daza R."/>
            <person name="De Haan G."/>
            <person name="DeGray S."/>
            <person name="DeMaso C."/>
            <person name="Dhargay N."/>
            <person name="Dooley K."/>
            <person name="Dooley E."/>
            <person name="Doricent M."/>
            <person name="Dorje P."/>
            <person name="Dorjee K."/>
            <person name="Dupes A."/>
            <person name="Elong R."/>
            <person name="Falk J."/>
            <person name="Farina A."/>
            <person name="Faro S."/>
            <person name="Ferguson D."/>
            <person name="Fisher S."/>
            <person name="Foley C.D."/>
            <person name="Franke A."/>
            <person name="Friedrich D."/>
            <person name="Gadbois L."/>
            <person name="Gearin G."/>
            <person name="Gearin C.R."/>
            <person name="Giannoukos G."/>
            <person name="Goode T."/>
            <person name="Graham J."/>
            <person name="Grandbois E."/>
            <person name="Grewal S."/>
            <person name="Gyaltsen K."/>
            <person name="Hafez N."/>
            <person name="Hagos B."/>
            <person name="Hall J."/>
            <person name="Henson C."/>
            <person name="Hollinger A."/>
            <person name="Honan T."/>
            <person name="Huard M.D."/>
            <person name="Hughes L."/>
            <person name="Hurhula B."/>
            <person name="Husby M.E."/>
            <person name="Kamat A."/>
            <person name="Kanga B."/>
            <person name="Kashin S."/>
            <person name="Khazanovich D."/>
            <person name="Kisner P."/>
            <person name="Lance K."/>
            <person name="Lara M."/>
            <person name="Lee W."/>
            <person name="Lennon N."/>
            <person name="Letendre F."/>
            <person name="LeVine R."/>
            <person name="Lipovsky A."/>
            <person name="Liu X."/>
            <person name="Liu J."/>
            <person name="Liu S."/>
            <person name="Lokyitsang T."/>
            <person name="Lokyitsang Y."/>
            <person name="Lubonja R."/>
            <person name="Lui A."/>
            <person name="MacDonald P."/>
            <person name="Magnisalis V."/>
            <person name="Maru K."/>
            <person name="Matthews C."/>
            <person name="McCusker W."/>
            <person name="McDonough S."/>
            <person name="Mehta T."/>
            <person name="Meldrim J."/>
            <person name="Meneus L."/>
            <person name="Mihai O."/>
            <person name="Mihalev A."/>
            <person name="Mihova T."/>
            <person name="Mittelman R."/>
            <person name="Mlenga V."/>
            <person name="Montmayeur A."/>
            <person name="Mulrain L."/>
            <person name="Navidi A."/>
            <person name="Naylor J."/>
            <person name="Negash T."/>
            <person name="Nguyen T."/>
            <person name="Nguyen N."/>
            <person name="Nicol R."/>
            <person name="Norbu C."/>
            <person name="Norbu N."/>
            <person name="Novod N."/>
            <person name="O'Neill B."/>
            <person name="Osman S."/>
            <person name="Markiewicz E."/>
            <person name="Oyono O.L."/>
            <person name="Patti C."/>
            <person name="Phunkhang P."/>
            <person name="Pierre F."/>
            <person name="Priest M."/>
            <person name="Raghuraman S."/>
            <person name="Rege F."/>
            <person name="Reyes R."/>
            <person name="Rise C."/>
            <person name="Rogov P."/>
            <person name="Ross K."/>
            <person name="Ryan E."/>
            <person name="Settipalli S."/>
            <person name="Shea T."/>
            <person name="Sherpa N."/>
            <person name="Shi L."/>
            <person name="Shih D."/>
            <person name="Sparrow T."/>
            <person name="Spaulding J."/>
            <person name="Stalker J."/>
            <person name="Stange-Thomann N."/>
            <person name="Stavropoulos S."/>
            <person name="Stone C."/>
            <person name="Strader C."/>
            <person name="Tesfaye S."/>
            <person name="Thomson T."/>
            <person name="Thoulutsang Y."/>
            <person name="Thoulutsang D."/>
            <person name="Topham K."/>
            <person name="Topping I."/>
            <person name="Tsamla T."/>
            <person name="Vassiliev H."/>
            <person name="Vo A."/>
            <person name="Wangchuk T."/>
            <person name="Wangdi T."/>
            <person name="Weiand M."/>
            <person name="Wilkinson J."/>
            <person name="Wilson A."/>
            <person name="Yadav S."/>
            <person name="Young G."/>
            <person name="Yu Q."/>
            <person name="Zembek L."/>
            <person name="Zhong D."/>
            <person name="Zimmer A."/>
            <person name="Zwirko Z."/>
            <person name="Jaffe D.B."/>
            <person name="Alvarez P."/>
            <person name="Brockman W."/>
            <person name="Butler J."/>
            <person name="Chin C."/>
            <person name="Gnerre S."/>
            <person name="Grabherr M."/>
            <person name="Kleber M."/>
            <person name="Mauceli E."/>
            <person name="MacCallum I."/>
        </authorList>
    </citation>
    <scope>NUCLEOTIDE SEQUENCE [LARGE SCALE GENOMIC DNA]</scope>
    <source>
        <strain evidence="2">Tucson 15010-1051.87</strain>
    </source>
</reference>
<accession>B4LQL5</accession>
<sequence length="94" mass="10983">MALDNYFYKVRRYHPNILTNVGRVLLNAKCTTPDHTMTLAQIRAGYRALTDDKFPSMGDPRVEMCFLLSMPHIACFSNKHGTFHFYIIRENEQK</sequence>
<dbReference type="KEGG" id="dvi:6628747"/>
<evidence type="ECO:0000313" key="1">
    <source>
        <dbReference type="EMBL" id="EDW64472.1"/>
    </source>
</evidence>
<organism evidence="1 2">
    <name type="scientific">Drosophila virilis</name>
    <name type="common">Fruit fly</name>
    <dbReference type="NCBI Taxonomy" id="7244"/>
    <lineage>
        <taxon>Eukaryota</taxon>
        <taxon>Metazoa</taxon>
        <taxon>Ecdysozoa</taxon>
        <taxon>Arthropoda</taxon>
        <taxon>Hexapoda</taxon>
        <taxon>Insecta</taxon>
        <taxon>Pterygota</taxon>
        <taxon>Neoptera</taxon>
        <taxon>Endopterygota</taxon>
        <taxon>Diptera</taxon>
        <taxon>Brachycera</taxon>
        <taxon>Muscomorpha</taxon>
        <taxon>Ephydroidea</taxon>
        <taxon>Drosophilidae</taxon>
        <taxon>Drosophila</taxon>
    </lineage>
</organism>
<dbReference type="OMA" id="PIKGGTR"/>
<name>B4LQL5_DROVI</name>
<proteinExistence type="predicted"/>
<dbReference type="Gene3D" id="3.30.420.610">
    <property type="entry name" value="LOTUS domain-like"/>
    <property type="match status" value="1"/>
</dbReference>
<evidence type="ECO:0000313" key="2">
    <source>
        <dbReference type="Proteomes" id="UP000008792"/>
    </source>
</evidence>
<dbReference type="eggNOG" id="ENOG502T982">
    <property type="taxonomic scope" value="Eukaryota"/>
</dbReference>
<keyword evidence="2" id="KW-1185">Reference proteome</keyword>